<name>A0A2P2J854_RHIMU</name>
<dbReference type="EMBL" id="GGEC01009183">
    <property type="protein sequence ID" value="MBW89666.1"/>
    <property type="molecule type" value="Transcribed_RNA"/>
</dbReference>
<protein>
    <submittedName>
        <fullName evidence="1">Uncharacterized protein</fullName>
    </submittedName>
</protein>
<reference evidence="1" key="1">
    <citation type="submission" date="2018-02" db="EMBL/GenBank/DDBJ databases">
        <title>Rhizophora mucronata_Transcriptome.</title>
        <authorList>
            <person name="Meera S.P."/>
            <person name="Sreeshan A."/>
            <person name="Augustine A."/>
        </authorList>
    </citation>
    <scope>NUCLEOTIDE SEQUENCE</scope>
    <source>
        <tissue evidence="1">Leaf</tissue>
    </source>
</reference>
<accession>A0A2P2J854</accession>
<proteinExistence type="predicted"/>
<dbReference type="AlphaFoldDB" id="A0A2P2J854"/>
<organism evidence="1">
    <name type="scientific">Rhizophora mucronata</name>
    <name type="common">Asiatic mangrove</name>
    <dbReference type="NCBI Taxonomy" id="61149"/>
    <lineage>
        <taxon>Eukaryota</taxon>
        <taxon>Viridiplantae</taxon>
        <taxon>Streptophyta</taxon>
        <taxon>Embryophyta</taxon>
        <taxon>Tracheophyta</taxon>
        <taxon>Spermatophyta</taxon>
        <taxon>Magnoliopsida</taxon>
        <taxon>eudicotyledons</taxon>
        <taxon>Gunneridae</taxon>
        <taxon>Pentapetalae</taxon>
        <taxon>rosids</taxon>
        <taxon>fabids</taxon>
        <taxon>Malpighiales</taxon>
        <taxon>Rhizophoraceae</taxon>
        <taxon>Rhizophora</taxon>
    </lineage>
</organism>
<evidence type="ECO:0000313" key="1">
    <source>
        <dbReference type="EMBL" id="MBW89666.1"/>
    </source>
</evidence>
<sequence length="52" mass="5835">MLCCIWPSPCLFRPCSSGREGWGCPCRCSLNWQASINTLFDNWKSSPVCCCS</sequence>